<feature type="chain" id="PRO_5015618300" description="DUF5666 domain-containing protein" evidence="1">
    <location>
        <begin position="22"/>
        <end position="199"/>
    </location>
</feature>
<keyword evidence="3" id="KW-1185">Reference proteome</keyword>
<keyword evidence="1" id="KW-0732">Signal</keyword>
<dbReference type="RefSeq" id="WP_208631391.1">
    <property type="nucleotide sequence ID" value="NZ_QAOG01000004.1"/>
</dbReference>
<dbReference type="Proteomes" id="UP000244189">
    <property type="component" value="Unassembled WGS sequence"/>
</dbReference>
<comment type="caution">
    <text evidence="2">The sequence shown here is derived from an EMBL/GenBank/DDBJ whole genome shotgun (WGS) entry which is preliminary data.</text>
</comment>
<evidence type="ECO:0000256" key="1">
    <source>
        <dbReference type="SAM" id="SignalP"/>
    </source>
</evidence>
<reference evidence="2 3" key="1">
    <citation type="submission" date="2018-04" db="EMBL/GenBank/DDBJ databases">
        <title>Genomic Encyclopedia of Type Strains, Phase III (KMG-III): the genomes of soil and plant-associated and newly described type strains.</title>
        <authorList>
            <person name="Whitman W."/>
        </authorList>
    </citation>
    <scope>NUCLEOTIDE SEQUENCE [LARGE SCALE GENOMIC DNA]</scope>
    <source>
        <strain evidence="2 3">MA101b</strain>
    </source>
</reference>
<protein>
    <recommendedName>
        <fullName evidence="4">DUF5666 domain-containing protein</fullName>
    </recommendedName>
</protein>
<sequence length="199" mass="20131">MKIAIGALVCAFAFAAPTVQAQVAPAAAATTTNGTLRAGTSVPLKMSEVLSTKGKKLKVGQRFQLETAENVTVDGNVVIPAGSPAVGEITEVRNKGMWGKSGRINARVLYVRANGRQIRMTGSLDDKGTTGTAGVVGAVALLPIAGFFMTGTSAEIPLGAPVNAFIDEDISVAVVPASAPMVVAPTAPVPVSAGVPVKH</sequence>
<evidence type="ECO:0000313" key="3">
    <source>
        <dbReference type="Proteomes" id="UP000244189"/>
    </source>
</evidence>
<accession>A0A2T5GK98</accession>
<proteinExistence type="predicted"/>
<organism evidence="2 3">
    <name type="scientific">Sphingomonas aurantiaca</name>
    <dbReference type="NCBI Taxonomy" id="185949"/>
    <lineage>
        <taxon>Bacteria</taxon>
        <taxon>Pseudomonadati</taxon>
        <taxon>Pseudomonadota</taxon>
        <taxon>Alphaproteobacteria</taxon>
        <taxon>Sphingomonadales</taxon>
        <taxon>Sphingomonadaceae</taxon>
        <taxon>Sphingomonas</taxon>
    </lineage>
</organism>
<gene>
    <name evidence="2" type="ORF">C8J26_2610</name>
</gene>
<name>A0A2T5GK98_9SPHN</name>
<evidence type="ECO:0008006" key="4">
    <source>
        <dbReference type="Google" id="ProtNLM"/>
    </source>
</evidence>
<dbReference type="AlphaFoldDB" id="A0A2T5GK98"/>
<feature type="signal peptide" evidence="1">
    <location>
        <begin position="1"/>
        <end position="21"/>
    </location>
</feature>
<evidence type="ECO:0000313" key="2">
    <source>
        <dbReference type="EMBL" id="PTQ59758.1"/>
    </source>
</evidence>
<dbReference type="EMBL" id="QAOG01000004">
    <property type="protein sequence ID" value="PTQ59758.1"/>
    <property type="molecule type" value="Genomic_DNA"/>
</dbReference>